<sequence>MCCDSCKVPVFDYHRHCPKCLYDLCLDCCRDIRCSRANFSRVEYTEGNIEDRSKDSFSKRARLEPSAENAHDKSFSQPTDLNKIDIKSLYPTWRVNNDGSITCGPHEAGGCGSSKLVLRRIFKINWIAKLVKSSEEMVNGCKVHDLENECLSCNDDSGLESTGQRNFCLSKCLNSDGLGGNRVYSPVLEDLKYEGIIHFRKHWIKGGAYYYQEGI</sequence>
<dbReference type="GO" id="GO:0006357">
    <property type="term" value="P:regulation of transcription by RNA polymerase II"/>
    <property type="evidence" value="ECO:0007669"/>
    <property type="project" value="TreeGrafter"/>
</dbReference>
<reference evidence="6" key="2">
    <citation type="journal article" date="2015" name="Data Brief">
        <title>Shoot transcriptome of the giant reed, Arundo donax.</title>
        <authorList>
            <person name="Barrero R.A."/>
            <person name="Guerrero F.D."/>
            <person name="Moolhuijzen P."/>
            <person name="Goolsby J.A."/>
            <person name="Tidwell J."/>
            <person name="Bellgard S.E."/>
            <person name="Bellgard M.I."/>
        </authorList>
    </citation>
    <scope>NUCLEOTIDE SEQUENCE</scope>
    <source>
        <tissue evidence="6">Shoot tissue taken approximately 20 cm above the soil surface</tissue>
    </source>
</reference>
<evidence type="ECO:0000256" key="5">
    <source>
        <dbReference type="SAM" id="MobiDB-lite"/>
    </source>
</evidence>
<comment type="subcellular location">
    <subcellularLocation>
        <location evidence="1">Nucleus</location>
    </subcellularLocation>
</comment>
<comment type="similarity">
    <text evidence="2">Belongs to the JARID1 histone demethylase family.</text>
</comment>
<dbReference type="GO" id="GO:0031490">
    <property type="term" value="F:chromatin DNA binding"/>
    <property type="evidence" value="ECO:0007669"/>
    <property type="project" value="TreeGrafter"/>
</dbReference>
<feature type="region of interest" description="Disordered" evidence="5">
    <location>
        <begin position="55"/>
        <end position="77"/>
    </location>
</feature>
<evidence type="ECO:0000256" key="1">
    <source>
        <dbReference type="ARBA" id="ARBA00004123"/>
    </source>
</evidence>
<keyword evidence="3" id="KW-0479">Metal-binding</keyword>
<dbReference type="GO" id="GO:0032454">
    <property type="term" value="F:histone H3K9 demethylase activity"/>
    <property type="evidence" value="ECO:0007669"/>
    <property type="project" value="InterPro"/>
</dbReference>
<dbReference type="GO" id="GO:0000118">
    <property type="term" value="C:histone deacetylase complex"/>
    <property type="evidence" value="ECO:0007669"/>
    <property type="project" value="TreeGrafter"/>
</dbReference>
<name>A0A0A9DHT5_ARUDO</name>
<feature type="compositionally biased region" description="Basic and acidic residues" evidence="5">
    <location>
        <begin position="55"/>
        <end position="74"/>
    </location>
</feature>
<dbReference type="PANTHER" id="PTHR12549">
    <property type="entry name" value="JMJC DOMAIN-CONTAINING HISTONE DEMETHYLATION PROTEIN"/>
    <property type="match status" value="1"/>
</dbReference>
<evidence type="ECO:0000256" key="2">
    <source>
        <dbReference type="ARBA" id="ARBA00006801"/>
    </source>
</evidence>
<evidence type="ECO:0000313" key="6">
    <source>
        <dbReference type="EMBL" id="JAD85190.1"/>
    </source>
</evidence>
<evidence type="ECO:0000256" key="4">
    <source>
        <dbReference type="ARBA" id="ARBA00023242"/>
    </source>
</evidence>
<dbReference type="GO" id="GO:0046872">
    <property type="term" value="F:metal ion binding"/>
    <property type="evidence" value="ECO:0007669"/>
    <property type="project" value="UniProtKB-KW"/>
</dbReference>
<proteinExistence type="inferred from homology"/>
<protein>
    <submittedName>
        <fullName evidence="6">Uncharacterized protein</fullName>
    </submittedName>
</protein>
<dbReference type="InterPro" id="IPR045109">
    <property type="entry name" value="LSDs-like"/>
</dbReference>
<keyword evidence="4" id="KW-0539">Nucleus</keyword>
<dbReference type="AlphaFoldDB" id="A0A0A9DHT5"/>
<evidence type="ECO:0000256" key="3">
    <source>
        <dbReference type="ARBA" id="ARBA00022723"/>
    </source>
</evidence>
<dbReference type="GO" id="GO:0000785">
    <property type="term" value="C:chromatin"/>
    <property type="evidence" value="ECO:0007669"/>
    <property type="project" value="TreeGrafter"/>
</dbReference>
<dbReference type="EMBL" id="GBRH01212705">
    <property type="protein sequence ID" value="JAD85190.1"/>
    <property type="molecule type" value="Transcribed_RNA"/>
</dbReference>
<dbReference type="GO" id="GO:0003712">
    <property type="term" value="F:transcription coregulator activity"/>
    <property type="evidence" value="ECO:0007669"/>
    <property type="project" value="TreeGrafter"/>
</dbReference>
<reference evidence="6" key="1">
    <citation type="submission" date="2014-09" db="EMBL/GenBank/DDBJ databases">
        <authorList>
            <person name="Magalhaes I.L.F."/>
            <person name="Oliveira U."/>
            <person name="Santos F.R."/>
            <person name="Vidigal T.H.D.A."/>
            <person name="Brescovit A.D."/>
            <person name="Santos A.J."/>
        </authorList>
    </citation>
    <scope>NUCLEOTIDE SEQUENCE</scope>
    <source>
        <tissue evidence="6">Shoot tissue taken approximately 20 cm above the soil surface</tissue>
    </source>
</reference>
<dbReference type="PANTHER" id="PTHR12549:SF17">
    <property type="entry name" value="E3 UBIQUITIN-PROTEIN LIGASE JMJ24"/>
    <property type="match status" value="1"/>
</dbReference>
<organism evidence="6">
    <name type="scientific">Arundo donax</name>
    <name type="common">Giant reed</name>
    <name type="synonym">Donax arundinaceus</name>
    <dbReference type="NCBI Taxonomy" id="35708"/>
    <lineage>
        <taxon>Eukaryota</taxon>
        <taxon>Viridiplantae</taxon>
        <taxon>Streptophyta</taxon>
        <taxon>Embryophyta</taxon>
        <taxon>Tracheophyta</taxon>
        <taxon>Spermatophyta</taxon>
        <taxon>Magnoliopsida</taxon>
        <taxon>Liliopsida</taxon>
        <taxon>Poales</taxon>
        <taxon>Poaceae</taxon>
        <taxon>PACMAD clade</taxon>
        <taxon>Arundinoideae</taxon>
        <taxon>Arundineae</taxon>
        <taxon>Arundo</taxon>
    </lineage>
</organism>
<accession>A0A0A9DHT5</accession>